<dbReference type="AlphaFoldDB" id="A0AAN6IT27"/>
<dbReference type="InterPro" id="IPR037293">
    <property type="entry name" value="Gal_Oxidase_central_sf"/>
</dbReference>
<dbReference type="PANTHER" id="PTHR32208">
    <property type="entry name" value="SECRETED PROTEIN-RELATED"/>
    <property type="match status" value="1"/>
</dbReference>
<dbReference type="SUPFAM" id="SSF81296">
    <property type="entry name" value="E set domains"/>
    <property type="match status" value="1"/>
</dbReference>
<dbReference type="Gene3D" id="2.130.10.80">
    <property type="entry name" value="Galactose oxidase/kelch, beta-propeller"/>
    <property type="match status" value="1"/>
</dbReference>
<dbReference type="InterPro" id="IPR015202">
    <property type="entry name" value="GO-like_E_set"/>
</dbReference>
<evidence type="ECO:0000313" key="5">
    <source>
        <dbReference type="Proteomes" id="UP001161757"/>
    </source>
</evidence>
<dbReference type="InterPro" id="IPR011043">
    <property type="entry name" value="Gal_Oxase/kelch_b-propeller"/>
</dbReference>
<name>A0AAN6IT27_EXODE</name>
<protein>
    <recommendedName>
        <fullName evidence="6">Galactose oxidase-like Early set domain-containing protein</fullName>
    </recommendedName>
</protein>
<feature type="domain" description="Galactose oxidase-like Early set" evidence="3">
    <location>
        <begin position="190"/>
        <end position="290"/>
    </location>
</feature>
<evidence type="ECO:0000259" key="3">
    <source>
        <dbReference type="Pfam" id="PF09118"/>
    </source>
</evidence>
<dbReference type="InterPro" id="IPR009880">
    <property type="entry name" value="Glyoxal_oxidase_N"/>
</dbReference>
<dbReference type="Pfam" id="PF07250">
    <property type="entry name" value="Glyoxal_oxid_N"/>
    <property type="match status" value="1"/>
</dbReference>
<evidence type="ECO:0000259" key="2">
    <source>
        <dbReference type="Pfam" id="PF07250"/>
    </source>
</evidence>
<dbReference type="Pfam" id="PF09118">
    <property type="entry name" value="GO-like_E_set"/>
    <property type="match status" value="1"/>
</dbReference>
<reference evidence="4" key="1">
    <citation type="submission" date="2023-01" db="EMBL/GenBank/DDBJ databases">
        <title>Exophiala dermititidis isolated from Cystic Fibrosis Patient.</title>
        <authorList>
            <person name="Kurbessoian T."/>
            <person name="Crocker A."/>
            <person name="Murante D."/>
            <person name="Hogan D.A."/>
            <person name="Stajich J.E."/>
        </authorList>
    </citation>
    <scope>NUCLEOTIDE SEQUENCE</scope>
    <source>
        <strain evidence="4">Ex8</strain>
    </source>
</reference>
<accession>A0AAN6IT27</accession>
<dbReference type="PANTHER" id="PTHR32208:SF21">
    <property type="entry name" value="LOW QUALITY PROTEIN: ALDEHYDE OXIDASE GLOX-LIKE"/>
    <property type="match status" value="1"/>
</dbReference>
<evidence type="ECO:0000256" key="1">
    <source>
        <dbReference type="ARBA" id="ARBA00022729"/>
    </source>
</evidence>
<organism evidence="4 5">
    <name type="scientific">Exophiala dermatitidis</name>
    <name type="common">Black yeast-like fungus</name>
    <name type="synonym">Wangiella dermatitidis</name>
    <dbReference type="NCBI Taxonomy" id="5970"/>
    <lineage>
        <taxon>Eukaryota</taxon>
        <taxon>Fungi</taxon>
        <taxon>Dikarya</taxon>
        <taxon>Ascomycota</taxon>
        <taxon>Pezizomycotina</taxon>
        <taxon>Eurotiomycetes</taxon>
        <taxon>Chaetothyriomycetidae</taxon>
        <taxon>Chaetothyriales</taxon>
        <taxon>Herpotrichiellaceae</taxon>
        <taxon>Exophiala</taxon>
    </lineage>
</organism>
<gene>
    <name evidence="4" type="ORF">HRR80_006250</name>
</gene>
<dbReference type="InterPro" id="IPR014756">
    <property type="entry name" value="Ig_E-set"/>
</dbReference>
<dbReference type="EMBL" id="JAJGCB010000013">
    <property type="protein sequence ID" value="KAJ8989522.1"/>
    <property type="molecule type" value="Genomic_DNA"/>
</dbReference>
<dbReference type="SUPFAM" id="SSF50965">
    <property type="entry name" value="Galactose oxidase, central domain"/>
    <property type="match status" value="1"/>
</dbReference>
<dbReference type="InterPro" id="IPR013783">
    <property type="entry name" value="Ig-like_fold"/>
</dbReference>
<evidence type="ECO:0008006" key="6">
    <source>
        <dbReference type="Google" id="ProtNLM"/>
    </source>
</evidence>
<sequence length="294" mass="32433">MPPMPGMHRTYPNTGGSVMLPLRKENLYEPEIMICGGGQMQAINSLCDASCGRIRPTSGNPNWQMTSMPQPRGMVEGVLLLDGTVLWINGCQSGAQGFGLATTPALEALIYDPRRDAWTVSGQTTIARLYHSVALMLLDGTVLVAGSNPNEQPLLEDQVDRRNPFQAFPTEYRVEIYTPPYLRGDNASKRPRNITLSTTELRMNTSFILEFDFQDKELLTLEVILYGGGFVTHSLHMGQMMVYLDPRGWVDVGNGRKRVEVDMPRGIKLAPGPYVVHVVANGVPGVGQFVLLKV</sequence>
<proteinExistence type="predicted"/>
<dbReference type="Gene3D" id="2.60.40.10">
    <property type="entry name" value="Immunoglobulins"/>
    <property type="match status" value="1"/>
</dbReference>
<evidence type="ECO:0000313" key="4">
    <source>
        <dbReference type="EMBL" id="KAJ8989522.1"/>
    </source>
</evidence>
<feature type="domain" description="Glyoxal oxidase N-terminal" evidence="2">
    <location>
        <begin position="2"/>
        <end position="181"/>
    </location>
</feature>
<dbReference type="Proteomes" id="UP001161757">
    <property type="component" value="Unassembled WGS sequence"/>
</dbReference>
<keyword evidence="1" id="KW-0732">Signal</keyword>
<comment type="caution">
    <text evidence="4">The sequence shown here is derived from an EMBL/GenBank/DDBJ whole genome shotgun (WGS) entry which is preliminary data.</text>
</comment>